<feature type="non-terminal residue" evidence="4">
    <location>
        <position position="1"/>
    </location>
</feature>
<dbReference type="Gramene" id="KVI04337">
    <property type="protein sequence ID" value="KVI04337"/>
    <property type="gene ID" value="Ccrd_017352"/>
</dbReference>
<gene>
    <name evidence="4" type="ORF">Ccrd_017352</name>
</gene>
<evidence type="ECO:0000259" key="3">
    <source>
        <dbReference type="PROSITE" id="PS50966"/>
    </source>
</evidence>
<dbReference type="GO" id="GO:0008270">
    <property type="term" value="F:zinc ion binding"/>
    <property type="evidence" value="ECO:0007669"/>
    <property type="project" value="UniProtKB-KW"/>
</dbReference>
<organism evidence="4 5">
    <name type="scientific">Cynara cardunculus var. scolymus</name>
    <name type="common">Globe artichoke</name>
    <name type="synonym">Cynara scolymus</name>
    <dbReference type="NCBI Taxonomy" id="59895"/>
    <lineage>
        <taxon>Eukaryota</taxon>
        <taxon>Viridiplantae</taxon>
        <taxon>Streptophyta</taxon>
        <taxon>Embryophyta</taxon>
        <taxon>Tracheophyta</taxon>
        <taxon>Spermatophyta</taxon>
        <taxon>Magnoliopsida</taxon>
        <taxon>eudicotyledons</taxon>
        <taxon>Gunneridae</taxon>
        <taxon>Pentapetalae</taxon>
        <taxon>asterids</taxon>
        <taxon>campanulids</taxon>
        <taxon>Asterales</taxon>
        <taxon>Asteraceae</taxon>
        <taxon>Carduoideae</taxon>
        <taxon>Cardueae</taxon>
        <taxon>Carduinae</taxon>
        <taxon>Cynara</taxon>
    </lineage>
</organism>
<reference evidence="4 5" key="1">
    <citation type="journal article" date="2016" name="Sci. Rep.">
        <title>The genome sequence of the outbreeding globe artichoke constructed de novo incorporating a phase-aware low-pass sequencing strategy of F1 progeny.</title>
        <authorList>
            <person name="Scaglione D."/>
            <person name="Reyes-Chin-Wo S."/>
            <person name="Acquadro A."/>
            <person name="Froenicke L."/>
            <person name="Portis E."/>
            <person name="Beitel C."/>
            <person name="Tirone M."/>
            <person name="Mauro R."/>
            <person name="Lo Monaco A."/>
            <person name="Mauromicale G."/>
            <person name="Faccioli P."/>
            <person name="Cattivelli L."/>
            <person name="Rieseberg L."/>
            <person name="Michelmore R."/>
            <person name="Lanteri S."/>
        </authorList>
    </citation>
    <scope>NUCLEOTIDE SEQUENCE [LARGE SCALE GENOMIC DNA]</scope>
    <source>
        <strain evidence="4">2C</strain>
    </source>
</reference>
<dbReference type="EMBL" id="LEKV01002223">
    <property type="protein sequence ID" value="KVI04337.1"/>
    <property type="molecule type" value="Genomic_DNA"/>
</dbReference>
<keyword evidence="5" id="KW-1185">Reference proteome</keyword>
<name>A0A124SFU3_CYNCS</name>
<keyword evidence="1" id="KW-0862">Zinc</keyword>
<feature type="chain" id="PRO_5007176229" evidence="2">
    <location>
        <begin position="26"/>
        <end position="253"/>
    </location>
</feature>
<evidence type="ECO:0000313" key="5">
    <source>
        <dbReference type="Proteomes" id="UP000243975"/>
    </source>
</evidence>
<dbReference type="PANTHER" id="PTHR47718:SF12">
    <property type="entry name" value="PROTEIN FAR1-RELATED SEQUENCE"/>
    <property type="match status" value="1"/>
</dbReference>
<dbReference type="Proteomes" id="UP000243975">
    <property type="component" value="Unassembled WGS sequence"/>
</dbReference>
<dbReference type="PROSITE" id="PS50966">
    <property type="entry name" value="ZF_SWIM"/>
    <property type="match status" value="1"/>
</dbReference>
<evidence type="ECO:0000256" key="1">
    <source>
        <dbReference type="PROSITE-ProRule" id="PRU00325"/>
    </source>
</evidence>
<dbReference type="PANTHER" id="PTHR47718">
    <property type="entry name" value="OS01G0519700 PROTEIN"/>
    <property type="match status" value="1"/>
</dbReference>
<comment type="caution">
    <text evidence="4">The sequence shown here is derived from an EMBL/GenBank/DDBJ whole genome shotgun (WGS) entry which is preliminary data.</text>
</comment>
<sequence>MFIRSIGMILFIFLTLSTMQSKVKGKNIVPSRLLLELRYLDCYHRLKLKRKQRNCSRKRFFYVQIEMNKTVWLCGVVDVVEVGDKMIYSITHKNRNSEVKATYKVVHDIREESFDCSCNHFVRNGILCRHAFKVMLNSDVQSIPEKYILPRWRGELVPVELLPARARFGEMDVGEASIEQKRNEIQKLLCVSEPESVDMLPPTGIRNRGCGTGKRLVGMSERASINAKKPKRLCRTCEKMGWHDSRNCPSNGD</sequence>
<keyword evidence="2" id="KW-0732">Signal</keyword>
<accession>A0A124SFU3</accession>
<feature type="signal peptide" evidence="2">
    <location>
        <begin position="1"/>
        <end position="25"/>
    </location>
</feature>
<protein>
    <submittedName>
        <fullName evidence="4">Zinc finger, SWIM-type</fullName>
    </submittedName>
</protein>
<evidence type="ECO:0000313" key="4">
    <source>
        <dbReference type="EMBL" id="KVI04337.1"/>
    </source>
</evidence>
<evidence type="ECO:0000256" key="2">
    <source>
        <dbReference type="SAM" id="SignalP"/>
    </source>
</evidence>
<keyword evidence="1" id="KW-0863">Zinc-finger</keyword>
<dbReference type="AlphaFoldDB" id="A0A124SFU3"/>
<dbReference type="InterPro" id="IPR007527">
    <property type="entry name" value="Znf_SWIM"/>
</dbReference>
<dbReference type="Pfam" id="PF04434">
    <property type="entry name" value="SWIM"/>
    <property type="match status" value="1"/>
</dbReference>
<feature type="domain" description="SWIM-type" evidence="3">
    <location>
        <begin position="103"/>
        <end position="139"/>
    </location>
</feature>
<keyword evidence="1" id="KW-0479">Metal-binding</keyword>
<proteinExistence type="predicted"/>